<dbReference type="Proteomes" id="UP001567537">
    <property type="component" value="Unassembled WGS sequence"/>
</dbReference>
<gene>
    <name evidence="1" type="ORF">KYY02_19595</name>
</gene>
<evidence type="ECO:0000313" key="2">
    <source>
        <dbReference type="Proteomes" id="UP001567537"/>
    </source>
</evidence>
<sequence length="194" mass="19958">MALAALAVHEIADAILACVCAALDETAAEIDDFPGCPCRACVVPGTPAWDSCEDPCTGETGGQLSVNVARMYPSSSFPAQDAEVQGVRGCTPAPITAVEYVVTLLRCAPLPTERGCPPSCDELAEAARITHVDAAVIMNALLCCLPGTSSSRRGRKFVLGQSRIVGPEGGCVGVEQRVTVALPGCKCPETGVTP</sequence>
<protein>
    <submittedName>
        <fullName evidence="1">Uncharacterized protein</fullName>
    </submittedName>
</protein>
<proteinExistence type="predicted"/>
<name>A0ABV4J1K9_9ACTN</name>
<dbReference type="RefSeq" id="WP_371239746.1">
    <property type="nucleotide sequence ID" value="NZ_JAHWZY010000019.1"/>
</dbReference>
<keyword evidence="2" id="KW-1185">Reference proteome</keyword>
<reference evidence="1 2" key="1">
    <citation type="journal article" date="2021" name="Res Sq">
        <title>Streptomyces Pimoensis sp. nov., Isolated From the Taklimakan Desert in Xinjiang, China.</title>
        <authorList>
            <person name="Zhang P."/>
            <person name="Luo X."/>
            <person name="Luo X."/>
            <person name="Liu Z."/>
            <person name="Xia Z."/>
            <person name="Wan C."/>
            <person name="zhang L."/>
        </authorList>
    </citation>
    <scope>NUCLEOTIDE SEQUENCE [LARGE SCALE GENOMIC DNA]</scope>
    <source>
        <strain evidence="1 2">TRM75549</strain>
    </source>
</reference>
<accession>A0ABV4J1K9</accession>
<evidence type="ECO:0000313" key="1">
    <source>
        <dbReference type="EMBL" id="MEZ3180813.1"/>
    </source>
</evidence>
<comment type="caution">
    <text evidence="1">The sequence shown here is derived from an EMBL/GenBank/DDBJ whole genome shotgun (WGS) entry which is preliminary data.</text>
</comment>
<dbReference type="EMBL" id="JAHWZY010000019">
    <property type="protein sequence ID" value="MEZ3180813.1"/>
    <property type="molecule type" value="Genomic_DNA"/>
</dbReference>
<organism evidence="1 2">
    <name type="scientific">Streptomyces pimonensis</name>
    <dbReference type="NCBI Taxonomy" id="2860288"/>
    <lineage>
        <taxon>Bacteria</taxon>
        <taxon>Bacillati</taxon>
        <taxon>Actinomycetota</taxon>
        <taxon>Actinomycetes</taxon>
        <taxon>Kitasatosporales</taxon>
        <taxon>Streptomycetaceae</taxon>
        <taxon>Streptomyces</taxon>
    </lineage>
</organism>